<gene>
    <name evidence="1" type="primary">Mo02625</name>
    <name evidence="1" type="ORF">E5Q_02625</name>
</gene>
<dbReference type="Proteomes" id="UP000009131">
    <property type="component" value="Unassembled WGS sequence"/>
</dbReference>
<reference evidence="1 2" key="2">
    <citation type="journal article" date="2012" name="Open Biol.">
        <title>Characteristics of nucleosomes and linker DNA regions on the genome of the basidiomycete Mixia osmundae revealed by mono- and dinucleosome mapping.</title>
        <authorList>
            <person name="Nishida H."/>
            <person name="Kondo S."/>
            <person name="Matsumoto T."/>
            <person name="Suzuki Y."/>
            <person name="Yoshikawa H."/>
            <person name="Taylor T.D."/>
            <person name="Sugiyama J."/>
        </authorList>
    </citation>
    <scope>NUCLEOTIDE SEQUENCE [LARGE SCALE GENOMIC DNA]</scope>
    <source>
        <strain evidence="2">CBS 9802 / IAM 14324 / JCM 22182 / KY 12970</strain>
    </source>
</reference>
<keyword evidence="2" id="KW-1185">Reference proteome</keyword>
<protein>
    <submittedName>
        <fullName evidence="1">Uncharacterized protein</fullName>
    </submittedName>
</protein>
<dbReference type="AlphaFoldDB" id="G7DZF7"/>
<dbReference type="InParanoid" id="G7DZF7"/>
<proteinExistence type="predicted"/>
<dbReference type="RefSeq" id="XP_014565707.1">
    <property type="nucleotide sequence ID" value="XM_014710221.1"/>
</dbReference>
<evidence type="ECO:0000313" key="2">
    <source>
        <dbReference type="Proteomes" id="UP000009131"/>
    </source>
</evidence>
<name>G7DZF7_MIXOS</name>
<accession>G7DZF7</accession>
<reference evidence="1 2" key="1">
    <citation type="journal article" date="2011" name="J. Gen. Appl. Microbiol.">
        <title>Draft genome sequencing of the enigmatic basidiomycete Mixia osmundae.</title>
        <authorList>
            <person name="Nishida H."/>
            <person name="Nagatsuka Y."/>
            <person name="Sugiyama J."/>
        </authorList>
    </citation>
    <scope>NUCLEOTIDE SEQUENCE [LARGE SCALE GENOMIC DNA]</scope>
    <source>
        <strain evidence="2">CBS 9802 / IAM 14324 / JCM 22182 / KY 12970</strain>
    </source>
</reference>
<evidence type="ECO:0000313" key="1">
    <source>
        <dbReference type="EMBL" id="GAA95967.1"/>
    </source>
</evidence>
<organism evidence="1 2">
    <name type="scientific">Mixia osmundae (strain CBS 9802 / IAM 14324 / JCM 22182 / KY 12970)</name>
    <dbReference type="NCBI Taxonomy" id="764103"/>
    <lineage>
        <taxon>Eukaryota</taxon>
        <taxon>Fungi</taxon>
        <taxon>Dikarya</taxon>
        <taxon>Basidiomycota</taxon>
        <taxon>Pucciniomycotina</taxon>
        <taxon>Mixiomycetes</taxon>
        <taxon>Mixiales</taxon>
        <taxon>Mixiaceae</taxon>
        <taxon>Mixia</taxon>
    </lineage>
</organism>
<dbReference type="HOGENOM" id="CLU_2606544_0_0_1"/>
<dbReference type="EMBL" id="BABT02000069">
    <property type="protein sequence ID" value="GAA95967.1"/>
    <property type="molecule type" value="Genomic_DNA"/>
</dbReference>
<sequence length="79" mass="9502">MHRGISSASRSRLVQGCNNRELWYKMMKDGLVSMTRERHHARINDWCYESSKDSVRRSQSRCVERVLHQRSHRMKDRPS</sequence>
<comment type="caution">
    <text evidence="1">The sequence shown here is derived from an EMBL/GenBank/DDBJ whole genome shotgun (WGS) entry which is preliminary data.</text>
</comment>